<dbReference type="PANTHER" id="PTHR11071">
    <property type="entry name" value="PEPTIDYL-PROLYL CIS-TRANS ISOMERASE"/>
    <property type="match status" value="1"/>
</dbReference>
<dbReference type="KEGG" id="bbel:109468440"/>
<feature type="domain" description="PPIase cyclophilin-type" evidence="7">
    <location>
        <begin position="112"/>
        <end position="270"/>
    </location>
</feature>
<keyword evidence="8" id="KW-1185">Reference proteome</keyword>
<dbReference type="Pfam" id="PF00160">
    <property type="entry name" value="Pro_isomerase"/>
    <property type="match status" value="1"/>
</dbReference>
<evidence type="ECO:0000313" key="9">
    <source>
        <dbReference type="RefSeq" id="XP_019622245.1"/>
    </source>
</evidence>
<protein>
    <recommendedName>
        <fullName evidence="6">Peptidyl-prolyl cis-trans isomerase</fullName>
        <shortName evidence="6">PPIase</shortName>
        <ecNumber evidence="6">5.2.1.8</ecNumber>
    </recommendedName>
</protein>
<dbReference type="GO" id="GO:0003755">
    <property type="term" value="F:peptidyl-prolyl cis-trans isomerase activity"/>
    <property type="evidence" value="ECO:0007669"/>
    <property type="project" value="UniProtKB-UniRule"/>
</dbReference>
<evidence type="ECO:0000256" key="6">
    <source>
        <dbReference type="RuleBase" id="RU363019"/>
    </source>
</evidence>
<dbReference type="AlphaFoldDB" id="A0A6P4Y029"/>
<evidence type="ECO:0000259" key="7">
    <source>
        <dbReference type="PROSITE" id="PS50072"/>
    </source>
</evidence>
<dbReference type="GO" id="GO:0006457">
    <property type="term" value="P:protein folding"/>
    <property type="evidence" value="ECO:0007669"/>
    <property type="project" value="TreeGrafter"/>
</dbReference>
<dbReference type="OrthoDB" id="408413at2759"/>
<dbReference type="GO" id="GO:0005737">
    <property type="term" value="C:cytoplasm"/>
    <property type="evidence" value="ECO:0007669"/>
    <property type="project" value="TreeGrafter"/>
</dbReference>
<proteinExistence type="inferred from homology"/>
<dbReference type="GO" id="GO:0016018">
    <property type="term" value="F:cyclosporin A binding"/>
    <property type="evidence" value="ECO:0007669"/>
    <property type="project" value="TreeGrafter"/>
</dbReference>
<dbReference type="PROSITE" id="PS50072">
    <property type="entry name" value="CSA_PPIASE_2"/>
    <property type="match status" value="1"/>
</dbReference>
<evidence type="ECO:0000256" key="2">
    <source>
        <dbReference type="ARBA" id="ARBA00022729"/>
    </source>
</evidence>
<evidence type="ECO:0000256" key="4">
    <source>
        <dbReference type="ARBA" id="ARBA00023235"/>
    </source>
</evidence>
<keyword evidence="2" id="KW-0732">Signal</keyword>
<dbReference type="InterPro" id="IPR029000">
    <property type="entry name" value="Cyclophilin-like_dom_sf"/>
</dbReference>
<keyword evidence="4 6" id="KW-0413">Isomerase</keyword>
<organism evidence="8 9">
    <name type="scientific">Branchiostoma belcheri</name>
    <name type="common">Amphioxus</name>
    <dbReference type="NCBI Taxonomy" id="7741"/>
    <lineage>
        <taxon>Eukaryota</taxon>
        <taxon>Metazoa</taxon>
        <taxon>Chordata</taxon>
        <taxon>Cephalochordata</taxon>
        <taxon>Leptocardii</taxon>
        <taxon>Amphioxiformes</taxon>
        <taxon>Branchiostomatidae</taxon>
        <taxon>Branchiostoma</taxon>
    </lineage>
</organism>
<evidence type="ECO:0000256" key="3">
    <source>
        <dbReference type="ARBA" id="ARBA00023110"/>
    </source>
</evidence>
<comment type="similarity">
    <text evidence="6">Belongs to the cyclophilin-type PPIase family.</text>
</comment>
<dbReference type="GeneID" id="109468440"/>
<dbReference type="RefSeq" id="XP_019622245.1">
    <property type="nucleotide sequence ID" value="XM_019766686.1"/>
</dbReference>
<gene>
    <name evidence="9" type="primary">LOC109468440</name>
</gene>
<dbReference type="SUPFAM" id="SSF50891">
    <property type="entry name" value="Cyclophilin-like"/>
    <property type="match status" value="1"/>
</dbReference>
<keyword evidence="3 6" id="KW-0697">Rotamase</keyword>
<evidence type="ECO:0000313" key="8">
    <source>
        <dbReference type="Proteomes" id="UP000515135"/>
    </source>
</evidence>
<dbReference type="Proteomes" id="UP000515135">
    <property type="component" value="Unplaced"/>
</dbReference>
<comment type="catalytic activity">
    <reaction evidence="1 6">
        <text>[protein]-peptidylproline (omega=180) = [protein]-peptidylproline (omega=0)</text>
        <dbReference type="Rhea" id="RHEA:16237"/>
        <dbReference type="Rhea" id="RHEA-COMP:10747"/>
        <dbReference type="Rhea" id="RHEA-COMP:10748"/>
        <dbReference type="ChEBI" id="CHEBI:83833"/>
        <dbReference type="ChEBI" id="CHEBI:83834"/>
        <dbReference type="EC" id="5.2.1.8"/>
    </reaction>
</comment>
<evidence type="ECO:0000256" key="1">
    <source>
        <dbReference type="ARBA" id="ARBA00000971"/>
    </source>
</evidence>
<evidence type="ECO:0000256" key="5">
    <source>
        <dbReference type="ARBA" id="ARBA00056644"/>
    </source>
</evidence>
<dbReference type="InterPro" id="IPR002130">
    <property type="entry name" value="Cyclophilin-type_PPIase_dom"/>
</dbReference>
<dbReference type="EC" id="5.2.1.8" evidence="6"/>
<accession>A0A6P4Y029</accession>
<dbReference type="Gene3D" id="2.40.100.10">
    <property type="entry name" value="Cyclophilin-like"/>
    <property type="match status" value="1"/>
</dbReference>
<comment type="function">
    <text evidence="5">PPIases accelerate the folding of proteins. It catalyzes the cis-trans isomerization of proline imidic peptide bonds in oligopeptides. Acts on the folding of rhodopsin RH1 and RH2 (but not RH3) and is required for visual transduction.</text>
</comment>
<name>A0A6P4Y029_BRABE</name>
<reference evidence="9" key="1">
    <citation type="submission" date="2025-08" db="UniProtKB">
        <authorList>
            <consortium name="RefSeq"/>
        </authorList>
    </citation>
    <scope>IDENTIFICATION</scope>
    <source>
        <tissue evidence="9">Gonad</tissue>
    </source>
</reference>
<sequence length="289" mass="32003">MSGICVHVCVSHPTFCLSYRHSNSPGLSHTVTPTHLVTMKDLLKLLSLLACLVCAAAFKPPSMFGGKLLVTKQCQYCLVYALPELPGPVREPRRYSCKPLFSITHATALQIYMDIDVGGLNIGRIVIGLFGRVTPLTAENFRILCVGEQPHSYINTPFHRVVKGYFIQGGDVVHFDGTGGTSAFGHVFDDENFQLKHWGEGWVSMANAEVPNTNQSQFFITLTKCHWLDDKHVVFGKVLDGMDIIRHIGNMELDDRERPKQDVTISSCGVQKAGITMVDVPKGHDSDEF</sequence>
<dbReference type="PRINTS" id="PR00153">
    <property type="entry name" value="CSAPPISMRASE"/>
</dbReference>
<dbReference type="FunFam" id="2.40.100.10:FF:000019">
    <property type="entry name" value="Peptidyl-prolyl cis-trans isomerase"/>
    <property type="match status" value="1"/>
</dbReference>
<dbReference type="PANTHER" id="PTHR11071:SF561">
    <property type="entry name" value="PEPTIDYL-PROLYL CIS-TRANS ISOMERASE D-RELATED"/>
    <property type="match status" value="1"/>
</dbReference>